<evidence type="ECO:0000256" key="2">
    <source>
        <dbReference type="SAM" id="SignalP"/>
    </source>
</evidence>
<feature type="signal peptide" evidence="2">
    <location>
        <begin position="1"/>
        <end position="29"/>
    </location>
</feature>
<dbReference type="Gramene" id="mRNA:HanXRQr2_Chr06g0251681">
    <property type="protein sequence ID" value="mRNA:HanXRQr2_Chr06g0251681"/>
    <property type="gene ID" value="HanXRQr2_Chr06g0251681"/>
</dbReference>
<evidence type="ECO:0000313" key="4">
    <source>
        <dbReference type="EMBL" id="OTG22637.1"/>
    </source>
</evidence>
<dbReference type="Proteomes" id="UP000215914">
    <property type="component" value="Chromosome 6"/>
</dbReference>
<keyword evidence="4" id="KW-0378">Hydrolase</keyword>
<evidence type="ECO:0000256" key="1">
    <source>
        <dbReference type="ARBA" id="ARBA00009431"/>
    </source>
</evidence>
<dbReference type="InterPro" id="IPR029058">
    <property type="entry name" value="AB_hydrolase_fold"/>
</dbReference>
<dbReference type="InParanoid" id="A0A251UGY9"/>
<gene>
    <name evidence="4" type="ORF">HannXRQ_Chr06g0173711</name>
    <name evidence="3" type="ORF">HanXRQr2_Chr06g0251681</name>
</gene>
<dbReference type="EC" id="3.4.16.5" evidence="3"/>
<dbReference type="Gene3D" id="3.40.50.12670">
    <property type="match status" value="1"/>
</dbReference>
<evidence type="ECO:0000313" key="5">
    <source>
        <dbReference type="Proteomes" id="UP000215914"/>
    </source>
</evidence>
<keyword evidence="4" id="KW-0645">Protease</keyword>
<dbReference type="AlphaFoldDB" id="A0A251UGY9"/>
<protein>
    <submittedName>
        <fullName evidence="3">Carboxypeptidase C</fullName>
        <ecNumber evidence="3">3.4.16.5</ecNumber>
    </submittedName>
    <submittedName>
        <fullName evidence="4">Putative peptidase S10, serine carboxypeptidase, Alpha/Beta hydrolase fold protein</fullName>
    </submittedName>
</protein>
<keyword evidence="4" id="KW-0121">Carboxypeptidase</keyword>
<dbReference type="Pfam" id="PF00450">
    <property type="entry name" value="Peptidase_S10"/>
    <property type="match status" value="1"/>
</dbReference>
<feature type="chain" id="PRO_5013123658" evidence="2">
    <location>
        <begin position="30"/>
        <end position="79"/>
    </location>
</feature>
<dbReference type="InterPro" id="IPR001563">
    <property type="entry name" value="Peptidase_S10"/>
</dbReference>
<accession>A0A251UGY9</accession>
<name>A0A251UGY9_HELAN</name>
<proteinExistence type="inferred from homology"/>
<sequence length="79" mass="8806">MQWNGVVRNSLVQLLMFLLKLMVLKLACSKPMAHSVLVHDVGHMVPMDQPKVALSMLKRWTRRSLSESGAEAESVVSST</sequence>
<dbReference type="GO" id="GO:0006508">
    <property type="term" value="P:proteolysis"/>
    <property type="evidence" value="ECO:0007669"/>
    <property type="project" value="InterPro"/>
</dbReference>
<comment type="similarity">
    <text evidence="1">Belongs to the peptidase S10 family.</text>
</comment>
<reference evidence="3" key="3">
    <citation type="submission" date="2020-06" db="EMBL/GenBank/DDBJ databases">
        <title>Helianthus annuus Genome sequencing and assembly Release 2.</title>
        <authorList>
            <person name="Gouzy J."/>
            <person name="Langlade N."/>
            <person name="Munos S."/>
        </authorList>
    </citation>
    <scope>NUCLEOTIDE SEQUENCE</scope>
    <source>
        <tissue evidence="3">Leaves</tissue>
    </source>
</reference>
<evidence type="ECO:0000313" key="3">
    <source>
        <dbReference type="EMBL" id="KAF5801749.1"/>
    </source>
</evidence>
<dbReference type="EMBL" id="MNCJ02000321">
    <property type="protein sequence ID" value="KAF5801749.1"/>
    <property type="molecule type" value="Genomic_DNA"/>
</dbReference>
<keyword evidence="5" id="KW-1185">Reference proteome</keyword>
<reference evidence="3 5" key="1">
    <citation type="journal article" date="2017" name="Nature">
        <title>The sunflower genome provides insights into oil metabolism, flowering and Asterid evolution.</title>
        <authorList>
            <person name="Badouin H."/>
            <person name="Gouzy J."/>
            <person name="Grassa C.J."/>
            <person name="Murat F."/>
            <person name="Staton S.E."/>
            <person name="Cottret L."/>
            <person name="Lelandais-Briere C."/>
            <person name="Owens G.L."/>
            <person name="Carrere S."/>
            <person name="Mayjonade B."/>
            <person name="Legrand L."/>
            <person name="Gill N."/>
            <person name="Kane N.C."/>
            <person name="Bowers J.E."/>
            <person name="Hubner S."/>
            <person name="Bellec A."/>
            <person name="Berard A."/>
            <person name="Berges H."/>
            <person name="Blanchet N."/>
            <person name="Boniface M.C."/>
            <person name="Brunel D."/>
            <person name="Catrice O."/>
            <person name="Chaidir N."/>
            <person name="Claudel C."/>
            <person name="Donnadieu C."/>
            <person name="Faraut T."/>
            <person name="Fievet G."/>
            <person name="Helmstetter N."/>
            <person name="King M."/>
            <person name="Knapp S.J."/>
            <person name="Lai Z."/>
            <person name="Le Paslier M.C."/>
            <person name="Lippi Y."/>
            <person name="Lorenzon L."/>
            <person name="Mandel J.R."/>
            <person name="Marage G."/>
            <person name="Marchand G."/>
            <person name="Marquand E."/>
            <person name="Bret-Mestries E."/>
            <person name="Morien E."/>
            <person name="Nambeesan S."/>
            <person name="Nguyen T."/>
            <person name="Pegot-Espagnet P."/>
            <person name="Pouilly N."/>
            <person name="Raftis F."/>
            <person name="Sallet E."/>
            <person name="Schiex T."/>
            <person name="Thomas J."/>
            <person name="Vandecasteele C."/>
            <person name="Vares D."/>
            <person name="Vear F."/>
            <person name="Vautrin S."/>
            <person name="Crespi M."/>
            <person name="Mangin B."/>
            <person name="Burke J.M."/>
            <person name="Salse J."/>
            <person name="Munos S."/>
            <person name="Vincourt P."/>
            <person name="Rieseberg L.H."/>
            <person name="Langlade N.B."/>
        </authorList>
    </citation>
    <scope>NUCLEOTIDE SEQUENCE [LARGE SCALE GENOMIC DNA]</scope>
    <source>
        <strain evidence="5">cv. SF193</strain>
        <tissue evidence="3">Leaves</tissue>
    </source>
</reference>
<keyword evidence="2" id="KW-0732">Signal</keyword>
<dbReference type="GO" id="GO:0004185">
    <property type="term" value="F:serine-type carboxypeptidase activity"/>
    <property type="evidence" value="ECO:0007669"/>
    <property type="project" value="UniProtKB-EC"/>
</dbReference>
<dbReference type="SUPFAM" id="SSF53474">
    <property type="entry name" value="alpha/beta-Hydrolases"/>
    <property type="match status" value="1"/>
</dbReference>
<organism evidence="4 5">
    <name type="scientific">Helianthus annuus</name>
    <name type="common">Common sunflower</name>
    <dbReference type="NCBI Taxonomy" id="4232"/>
    <lineage>
        <taxon>Eukaryota</taxon>
        <taxon>Viridiplantae</taxon>
        <taxon>Streptophyta</taxon>
        <taxon>Embryophyta</taxon>
        <taxon>Tracheophyta</taxon>
        <taxon>Spermatophyta</taxon>
        <taxon>Magnoliopsida</taxon>
        <taxon>eudicotyledons</taxon>
        <taxon>Gunneridae</taxon>
        <taxon>Pentapetalae</taxon>
        <taxon>asterids</taxon>
        <taxon>campanulids</taxon>
        <taxon>Asterales</taxon>
        <taxon>Asteraceae</taxon>
        <taxon>Asteroideae</taxon>
        <taxon>Heliantheae alliance</taxon>
        <taxon>Heliantheae</taxon>
        <taxon>Helianthus</taxon>
    </lineage>
</organism>
<dbReference type="EMBL" id="CM007895">
    <property type="protein sequence ID" value="OTG22637.1"/>
    <property type="molecule type" value="Genomic_DNA"/>
</dbReference>
<reference evidence="4" key="2">
    <citation type="submission" date="2017-02" db="EMBL/GenBank/DDBJ databases">
        <title>Sunflower complete genome.</title>
        <authorList>
            <person name="Langlade N."/>
            <person name="Munos S."/>
        </authorList>
    </citation>
    <scope>NUCLEOTIDE SEQUENCE [LARGE SCALE GENOMIC DNA]</scope>
    <source>
        <tissue evidence="4">Leaves</tissue>
    </source>
</reference>